<dbReference type="GeneID" id="109467976"/>
<dbReference type="InterPro" id="IPR000326">
    <property type="entry name" value="PAP2/HPO"/>
</dbReference>
<evidence type="ECO:0000256" key="2">
    <source>
        <dbReference type="SAM" id="Phobius"/>
    </source>
</evidence>
<feature type="compositionally biased region" description="Basic and acidic residues" evidence="1">
    <location>
        <begin position="38"/>
        <end position="47"/>
    </location>
</feature>
<feature type="transmembrane region" description="Helical" evidence="2">
    <location>
        <begin position="196"/>
        <end position="216"/>
    </location>
</feature>
<dbReference type="GO" id="GO:0005789">
    <property type="term" value="C:endoplasmic reticulum membrane"/>
    <property type="evidence" value="ECO:0007669"/>
    <property type="project" value="TreeGrafter"/>
</dbReference>
<dbReference type="Gene3D" id="1.20.144.10">
    <property type="entry name" value="Phosphatidic acid phosphatase type 2/haloperoxidase"/>
    <property type="match status" value="1"/>
</dbReference>
<dbReference type="AlphaFoldDB" id="A0A6P4YSY4"/>
<keyword evidence="2" id="KW-0472">Membrane</keyword>
<keyword evidence="4" id="KW-1185">Reference proteome</keyword>
<dbReference type="SUPFAM" id="SSF48317">
    <property type="entry name" value="Acid phosphatase/Vanadium-dependent haloperoxidase"/>
    <property type="match status" value="1"/>
</dbReference>
<feature type="transmembrane region" description="Helical" evidence="2">
    <location>
        <begin position="281"/>
        <end position="302"/>
    </location>
</feature>
<dbReference type="Pfam" id="PF01569">
    <property type="entry name" value="PAP2"/>
    <property type="match status" value="1"/>
</dbReference>
<keyword evidence="2" id="KW-1133">Transmembrane helix</keyword>
<reference evidence="5" key="1">
    <citation type="submission" date="2025-08" db="UniProtKB">
        <authorList>
            <consortium name="RefSeq"/>
        </authorList>
    </citation>
    <scope>IDENTIFICATION</scope>
    <source>
        <tissue evidence="5">Gonad</tissue>
    </source>
</reference>
<feature type="region of interest" description="Disordered" evidence="1">
    <location>
        <begin position="377"/>
        <end position="434"/>
    </location>
</feature>
<dbReference type="GO" id="GO:0006670">
    <property type="term" value="P:sphingosine metabolic process"/>
    <property type="evidence" value="ECO:0007669"/>
    <property type="project" value="TreeGrafter"/>
</dbReference>
<evidence type="ECO:0000256" key="1">
    <source>
        <dbReference type="SAM" id="MobiDB-lite"/>
    </source>
</evidence>
<dbReference type="OrthoDB" id="301434at2759"/>
<protein>
    <submittedName>
        <fullName evidence="5">Lipid phosphate phosphatase delta-like</fullName>
    </submittedName>
</protein>
<dbReference type="InterPro" id="IPR036938">
    <property type="entry name" value="PAP2/HPO_sf"/>
</dbReference>
<organism evidence="4 5">
    <name type="scientific">Branchiostoma belcheri</name>
    <name type="common">Amphioxus</name>
    <dbReference type="NCBI Taxonomy" id="7741"/>
    <lineage>
        <taxon>Eukaryota</taxon>
        <taxon>Metazoa</taxon>
        <taxon>Chordata</taxon>
        <taxon>Cephalochordata</taxon>
        <taxon>Leptocardii</taxon>
        <taxon>Amphioxiformes</taxon>
        <taxon>Branchiostomatidae</taxon>
        <taxon>Branchiostoma</taxon>
    </lineage>
</organism>
<feature type="region of interest" description="Disordered" evidence="1">
    <location>
        <begin position="1"/>
        <end position="50"/>
    </location>
</feature>
<dbReference type="GO" id="GO:0042392">
    <property type="term" value="F:sphingosine-1-phosphate phosphatase activity"/>
    <property type="evidence" value="ECO:0007669"/>
    <property type="project" value="TreeGrafter"/>
</dbReference>
<accession>A0A6P4YSY4</accession>
<dbReference type="SMART" id="SM00014">
    <property type="entry name" value="acidPPc"/>
    <property type="match status" value="1"/>
</dbReference>
<dbReference type="RefSeq" id="XP_019621717.1">
    <property type="nucleotide sequence ID" value="XM_019766158.1"/>
</dbReference>
<gene>
    <name evidence="5" type="primary">LOC109467976</name>
</gene>
<feature type="compositionally biased region" description="Acidic residues" evidence="1">
    <location>
        <begin position="409"/>
        <end position="419"/>
    </location>
</feature>
<feature type="domain" description="Phosphatidic acid phosphatase type 2/haloperoxidase" evidence="3">
    <location>
        <begin position="127"/>
        <end position="243"/>
    </location>
</feature>
<feature type="transmembrane region" description="Helical" evidence="2">
    <location>
        <begin position="228"/>
        <end position="246"/>
    </location>
</feature>
<feature type="transmembrane region" description="Helical" evidence="2">
    <location>
        <begin position="128"/>
        <end position="148"/>
    </location>
</feature>
<keyword evidence="2" id="KW-0812">Transmembrane</keyword>
<dbReference type="PANTHER" id="PTHR14969:SF39">
    <property type="entry name" value="PHOSPHATIDIC ACID PHOSPHATASE TYPE 2_HALOPEROXIDASE DOMAIN-CONTAINING PROTEIN"/>
    <property type="match status" value="1"/>
</dbReference>
<proteinExistence type="predicted"/>
<dbReference type="Proteomes" id="UP000515135">
    <property type="component" value="Unplaced"/>
</dbReference>
<name>A0A6P4YSY4_BRABE</name>
<sequence>MSADEIEEPVVSRSRASKRQGSKPGRSDSDAEGTSASSDEKGGEGRTEKKKGRIVHAPIDKLGPYGRWIRHILLESILVGTPVLVSIQKFRTPARTWAMKMISFLGTEDFYTPLVVCMLWVLESRLGRLYTLLMAIGFYVTGFLKNFLCLPRPPVDAVESLEKAYDWALPSHHSLLGVMLPFYLWFYYYLHSHMSTTFLVVLFIIVCIWSFSLMFSRLYLGVHSPADILTGGLFGVLVLSVWLQVYDLLDSWSAVPENHVWLQAFVYSILLLIVHPRCQPATLTFADTVVLMGVAVGAIIGHSRIRNYSAYLALLETMSEHASLSAIIGMSLLRMIVGGVLVFTTRIMVKYPCRTLLFLIAQFADINVYSSSIYSKTNTPESKHYSDEYLLPPIYDPKKKKNPSSRDSNEEEEEEEEEGDRQLQASRAPEPEPVPWDVDIPVKYVTYLSMMWMAVEGVPSAFHLLGLTL</sequence>
<feature type="transmembrane region" description="Helical" evidence="2">
    <location>
        <begin position="258"/>
        <end position="274"/>
    </location>
</feature>
<evidence type="ECO:0000259" key="3">
    <source>
        <dbReference type="SMART" id="SM00014"/>
    </source>
</evidence>
<feature type="transmembrane region" description="Helical" evidence="2">
    <location>
        <begin position="169"/>
        <end position="190"/>
    </location>
</feature>
<feature type="transmembrane region" description="Helical" evidence="2">
    <location>
        <begin position="99"/>
        <end position="122"/>
    </location>
</feature>
<feature type="transmembrane region" description="Helical" evidence="2">
    <location>
        <begin position="68"/>
        <end position="87"/>
    </location>
</feature>
<evidence type="ECO:0000313" key="4">
    <source>
        <dbReference type="Proteomes" id="UP000515135"/>
    </source>
</evidence>
<feature type="transmembrane region" description="Helical" evidence="2">
    <location>
        <begin position="322"/>
        <end position="343"/>
    </location>
</feature>
<dbReference type="KEGG" id="bbel:109467976"/>
<dbReference type="PANTHER" id="PTHR14969">
    <property type="entry name" value="SPHINGOSINE-1-PHOSPHATE PHOSPHOHYDROLASE"/>
    <property type="match status" value="1"/>
</dbReference>
<evidence type="ECO:0000313" key="5">
    <source>
        <dbReference type="RefSeq" id="XP_019621717.1"/>
    </source>
</evidence>